<name>A0A8S5TTG2_9CAUD</name>
<sequence>MTTLILKRKANVTVIIFDIASPLYVVSMMKFANNQKHCKYA</sequence>
<dbReference type="EMBL" id="BK015927">
    <property type="protein sequence ID" value="DAF85483.1"/>
    <property type="molecule type" value="Genomic_DNA"/>
</dbReference>
<accession>A0A8S5TTG2</accession>
<organism evidence="1">
    <name type="scientific">Siphoviridae sp. ct5jB2</name>
    <dbReference type="NCBI Taxonomy" id="2825337"/>
    <lineage>
        <taxon>Viruses</taxon>
        <taxon>Duplodnaviria</taxon>
        <taxon>Heunggongvirae</taxon>
        <taxon>Uroviricota</taxon>
        <taxon>Caudoviricetes</taxon>
    </lineage>
</organism>
<reference evidence="1" key="1">
    <citation type="journal article" date="2021" name="Proc. Natl. Acad. Sci. U.S.A.">
        <title>A Catalog of Tens of Thousands of Viruses from Human Metagenomes Reveals Hidden Associations with Chronic Diseases.</title>
        <authorList>
            <person name="Tisza M.J."/>
            <person name="Buck C.B."/>
        </authorList>
    </citation>
    <scope>NUCLEOTIDE SEQUENCE</scope>
    <source>
        <strain evidence="1">Ct5jB2</strain>
    </source>
</reference>
<protein>
    <submittedName>
        <fullName evidence="1">Uncharacterized protein</fullName>
    </submittedName>
</protein>
<evidence type="ECO:0000313" key="1">
    <source>
        <dbReference type="EMBL" id="DAF85483.1"/>
    </source>
</evidence>
<proteinExistence type="predicted"/>